<evidence type="ECO:0000256" key="1">
    <source>
        <dbReference type="ARBA" id="ARBA00023015"/>
    </source>
</evidence>
<dbReference type="PRINTS" id="PR00038">
    <property type="entry name" value="HTHLUXR"/>
</dbReference>
<keyword evidence="1" id="KW-0805">Transcription regulation</keyword>
<dbReference type="PANTHER" id="PTHR44688:SF16">
    <property type="entry name" value="DNA-BINDING TRANSCRIPTIONAL ACTIVATOR DEVR_DOSR"/>
    <property type="match status" value="1"/>
</dbReference>
<dbReference type="SMART" id="SM00421">
    <property type="entry name" value="HTH_LUXR"/>
    <property type="match status" value="1"/>
</dbReference>
<organism evidence="5 6">
    <name type="scientific">Methylomagnum ishizawai</name>
    <dbReference type="NCBI Taxonomy" id="1760988"/>
    <lineage>
        <taxon>Bacteria</taxon>
        <taxon>Pseudomonadati</taxon>
        <taxon>Pseudomonadota</taxon>
        <taxon>Gammaproteobacteria</taxon>
        <taxon>Methylococcales</taxon>
        <taxon>Methylococcaceae</taxon>
        <taxon>Methylomagnum</taxon>
    </lineage>
</organism>
<evidence type="ECO:0000256" key="2">
    <source>
        <dbReference type="ARBA" id="ARBA00023125"/>
    </source>
</evidence>
<sequence length="130" mass="13933">MDSLPHALLAELIDPGPCTPREAEVVRLLCEGRPVKGIARRLGCTPKTVSTHLEHVRFKLGAHSPVQVALIAVAEGMVRVSRRAAGVLFALAMGWQALDNDALRPRAARHHRAGARVAQTWVRAGAGRAA</sequence>
<dbReference type="CDD" id="cd06170">
    <property type="entry name" value="LuxR_C_like"/>
    <property type="match status" value="1"/>
</dbReference>
<proteinExistence type="predicted"/>
<reference evidence="5 6" key="1">
    <citation type="submission" date="2016-12" db="EMBL/GenBank/DDBJ databases">
        <authorList>
            <person name="Song W.-J."/>
            <person name="Kurnit D.M."/>
        </authorList>
    </citation>
    <scope>NUCLEOTIDE SEQUENCE [LARGE SCALE GENOMIC DNA]</scope>
    <source>
        <strain evidence="5 6">175</strain>
    </source>
</reference>
<keyword evidence="3" id="KW-0804">Transcription</keyword>
<dbReference type="AlphaFoldDB" id="A0A1Y6CVP4"/>
<dbReference type="EMBL" id="FXAM01000001">
    <property type="protein sequence ID" value="SMF94407.1"/>
    <property type="molecule type" value="Genomic_DNA"/>
</dbReference>
<dbReference type="Gene3D" id="1.10.10.10">
    <property type="entry name" value="Winged helix-like DNA-binding domain superfamily/Winged helix DNA-binding domain"/>
    <property type="match status" value="1"/>
</dbReference>
<dbReference type="Proteomes" id="UP000192923">
    <property type="component" value="Unassembled WGS sequence"/>
</dbReference>
<dbReference type="SUPFAM" id="SSF46894">
    <property type="entry name" value="C-terminal effector domain of the bipartite response regulators"/>
    <property type="match status" value="1"/>
</dbReference>
<feature type="domain" description="HTH luxR-type" evidence="4">
    <location>
        <begin position="11"/>
        <end position="76"/>
    </location>
</feature>
<dbReference type="PROSITE" id="PS00622">
    <property type="entry name" value="HTH_LUXR_1"/>
    <property type="match status" value="1"/>
</dbReference>
<dbReference type="STRING" id="1760988.SAMN02949497_1722"/>
<keyword evidence="2" id="KW-0238">DNA-binding</keyword>
<dbReference type="InterPro" id="IPR016032">
    <property type="entry name" value="Sig_transdc_resp-reg_C-effctor"/>
</dbReference>
<name>A0A1Y6CVP4_9GAMM</name>
<dbReference type="OrthoDB" id="1123107at2"/>
<protein>
    <submittedName>
        <fullName evidence="5">Regulatory protein, luxR family</fullName>
    </submittedName>
</protein>
<evidence type="ECO:0000259" key="4">
    <source>
        <dbReference type="PROSITE" id="PS50043"/>
    </source>
</evidence>
<dbReference type="GO" id="GO:0006355">
    <property type="term" value="P:regulation of DNA-templated transcription"/>
    <property type="evidence" value="ECO:0007669"/>
    <property type="project" value="InterPro"/>
</dbReference>
<dbReference type="InterPro" id="IPR036388">
    <property type="entry name" value="WH-like_DNA-bd_sf"/>
</dbReference>
<dbReference type="PANTHER" id="PTHR44688">
    <property type="entry name" value="DNA-BINDING TRANSCRIPTIONAL ACTIVATOR DEVR_DOSR"/>
    <property type="match status" value="1"/>
</dbReference>
<evidence type="ECO:0000313" key="5">
    <source>
        <dbReference type="EMBL" id="SMF94407.1"/>
    </source>
</evidence>
<accession>A0A1Y6CVP4</accession>
<gene>
    <name evidence="5" type="ORF">SAMN02949497_1722</name>
</gene>
<dbReference type="PROSITE" id="PS50043">
    <property type="entry name" value="HTH_LUXR_2"/>
    <property type="match status" value="1"/>
</dbReference>
<keyword evidence="6" id="KW-1185">Reference proteome</keyword>
<dbReference type="Pfam" id="PF00196">
    <property type="entry name" value="GerE"/>
    <property type="match status" value="1"/>
</dbReference>
<evidence type="ECO:0000256" key="3">
    <source>
        <dbReference type="ARBA" id="ARBA00023163"/>
    </source>
</evidence>
<dbReference type="GO" id="GO:0003677">
    <property type="term" value="F:DNA binding"/>
    <property type="evidence" value="ECO:0007669"/>
    <property type="project" value="UniProtKB-KW"/>
</dbReference>
<dbReference type="InterPro" id="IPR000792">
    <property type="entry name" value="Tscrpt_reg_LuxR_C"/>
</dbReference>
<dbReference type="RefSeq" id="WP_085211762.1">
    <property type="nucleotide sequence ID" value="NZ_FXAM01000001.1"/>
</dbReference>
<evidence type="ECO:0000313" key="6">
    <source>
        <dbReference type="Proteomes" id="UP000192923"/>
    </source>
</evidence>